<keyword evidence="2" id="KW-0677">Repeat</keyword>
<accession>A0ABD0UKS4</accession>
<dbReference type="PANTHER" id="PTHR10641:SF1413">
    <property type="entry name" value="MYB-RELATED PROTEIN MYB4"/>
    <property type="match status" value="1"/>
</dbReference>
<dbReference type="Pfam" id="PF00249">
    <property type="entry name" value="Myb_DNA-binding"/>
    <property type="match status" value="2"/>
</dbReference>
<evidence type="ECO:0000256" key="1">
    <source>
        <dbReference type="ARBA" id="ARBA00004123"/>
    </source>
</evidence>
<evidence type="ECO:0000313" key="9">
    <source>
        <dbReference type="EMBL" id="KAL0913245.1"/>
    </source>
</evidence>
<proteinExistence type="predicted"/>
<evidence type="ECO:0000256" key="3">
    <source>
        <dbReference type="ARBA" id="ARBA00023015"/>
    </source>
</evidence>
<evidence type="ECO:0000256" key="4">
    <source>
        <dbReference type="ARBA" id="ARBA00023125"/>
    </source>
</evidence>
<dbReference type="InterPro" id="IPR001005">
    <property type="entry name" value="SANT/Myb"/>
</dbReference>
<keyword evidence="5" id="KW-0804">Transcription</keyword>
<evidence type="ECO:0000259" key="8">
    <source>
        <dbReference type="PROSITE" id="PS51294"/>
    </source>
</evidence>
<evidence type="ECO:0000313" key="10">
    <source>
        <dbReference type="Proteomes" id="UP001552299"/>
    </source>
</evidence>
<feature type="domain" description="Myb-like" evidence="7">
    <location>
        <begin position="88"/>
        <end position="138"/>
    </location>
</feature>
<feature type="domain" description="HTH myb-type" evidence="8">
    <location>
        <begin position="88"/>
        <end position="142"/>
    </location>
</feature>
<comment type="caution">
    <text evidence="9">The sequence shown here is derived from an EMBL/GenBank/DDBJ whole genome shotgun (WGS) entry which is preliminary data.</text>
</comment>
<dbReference type="InterPro" id="IPR017930">
    <property type="entry name" value="Myb_dom"/>
</dbReference>
<dbReference type="AlphaFoldDB" id="A0ABD0UKS4"/>
<dbReference type="SUPFAM" id="SSF46689">
    <property type="entry name" value="Homeodomain-like"/>
    <property type="match status" value="1"/>
</dbReference>
<keyword evidence="10" id="KW-1185">Reference proteome</keyword>
<dbReference type="EMBL" id="JANQDX010000013">
    <property type="protein sequence ID" value="KAL0913245.1"/>
    <property type="molecule type" value="Genomic_DNA"/>
</dbReference>
<feature type="domain" description="HTH myb-type" evidence="8">
    <location>
        <begin position="35"/>
        <end position="87"/>
    </location>
</feature>
<feature type="domain" description="Myb-like" evidence="7">
    <location>
        <begin position="35"/>
        <end position="87"/>
    </location>
</feature>
<dbReference type="FunFam" id="1.10.10.60:FF:000001">
    <property type="entry name" value="MYB-related transcription factor"/>
    <property type="match status" value="1"/>
</dbReference>
<sequence length="250" mass="28806">MESYQSLMHLTEEENEPYREKDIYVERMRNPCCNMMEVKKGCWTAEEDSKLVSYIQKYGHQNWRSLPTRAGLLRCGKSCRLRWVNYLRPGIKHGNFTKEEEETIIQLQRMLGNHWSKIASFLPGRTDNEIKNIWNTYLKKRTMPKNSNSMLKSGAGTSNMIEEKTHCVISSNTLPPNPFELVAIATEQKDVAVPFESGKDPIGFGESEWWMMELAEELGLFEEVEVEENWEKMVTEGGGDPVAAFIGNLI</sequence>
<evidence type="ECO:0000259" key="7">
    <source>
        <dbReference type="PROSITE" id="PS50090"/>
    </source>
</evidence>
<dbReference type="InterPro" id="IPR009057">
    <property type="entry name" value="Homeodomain-like_sf"/>
</dbReference>
<keyword evidence="4" id="KW-0238">DNA-binding</keyword>
<keyword evidence="3" id="KW-0805">Transcription regulation</keyword>
<organism evidence="9 10">
    <name type="scientific">Dendrobium thyrsiflorum</name>
    <name type="common">Pinecone-like raceme dendrobium</name>
    <name type="synonym">Orchid</name>
    <dbReference type="NCBI Taxonomy" id="117978"/>
    <lineage>
        <taxon>Eukaryota</taxon>
        <taxon>Viridiplantae</taxon>
        <taxon>Streptophyta</taxon>
        <taxon>Embryophyta</taxon>
        <taxon>Tracheophyta</taxon>
        <taxon>Spermatophyta</taxon>
        <taxon>Magnoliopsida</taxon>
        <taxon>Liliopsida</taxon>
        <taxon>Asparagales</taxon>
        <taxon>Orchidaceae</taxon>
        <taxon>Epidendroideae</taxon>
        <taxon>Malaxideae</taxon>
        <taxon>Dendrobiinae</taxon>
        <taxon>Dendrobium</taxon>
    </lineage>
</organism>
<gene>
    <name evidence="9" type="ORF">M5K25_016689</name>
</gene>
<keyword evidence="6" id="KW-0539">Nucleus</keyword>
<dbReference type="CDD" id="cd00167">
    <property type="entry name" value="SANT"/>
    <property type="match status" value="2"/>
</dbReference>
<comment type="subcellular location">
    <subcellularLocation>
        <location evidence="1">Nucleus</location>
    </subcellularLocation>
</comment>
<dbReference type="GO" id="GO:0003677">
    <property type="term" value="F:DNA binding"/>
    <property type="evidence" value="ECO:0007669"/>
    <property type="project" value="UniProtKB-KW"/>
</dbReference>
<evidence type="ECO:0000256" key="6">
    <source>
        <dbReference type="ARBA" id="ARBA00023242"/>
    </source>
</evidence>
<dbReference type="InterPro" id="IPR015495">
    <property type="entry name" value="Myb_TF_plants"/>
</dbReference>
<dbReference type="SMART" id="SM00717">
    <property type="entry name" value="SANT"/>
    <property type="match status" value="2"/>
</dbReference>
<dbReference type="PROSITE" id="PS51294">
    <property type="entry name" value="HTH_MYB"/>
    <property type="match status" value="2"/>
</dbReference>
<evidence type="ECO:0000256" key="5">
    <source>
        <dbReference type="ARBA" id="ARBA00023163"/>
    </source>
</evidence>
<dbReference type="Proteomes" id="UP001552299">
    <property type="component" value="Unassembled WGS sequence"/>
</dbReference>
<evidence type="ECO:0000256" key="2">
    <source>
        <dbReference type="ARBA" id="ARBA00022737"/>
    </source>
</evidence>
<name>A0ABD0UKS4_DENTH</name>
<protein>
    <submittedName>
        <fullName evidence="9">Uncharacterized protein</fullName>
    </submittedName>
</protein>
<dbReference type="PANTHER" id="PTHR10641">
    <property type="entry name" value="MYB FAMILY TRANSCRIPTION FACTOR"/>
    <property type="match status" value="1"/>
</dbReference>
<dbReference type="Gene3D" id="1.10.10.60">
    <property type="entry name" value="Homeodomain-like"/>
    <property type="match status" value="2"/>
</dbReference>
<dbReference type="GO" id="GO:0005634">
    <property type="term" value="C:nucleus"/>
    <property type="evidence" value="ECO:0007669"/>
    <property type="project" value="UniProtKB-SubCell"/>
</dbReference>
<dbReference type="PROSITE" id="PS50090">
    <property type="entry name" value="MYB_LIKE"/>
    <property type="match status" value="2"/>
</dbReference>
<reference evidence="9 10" key="1">
    <citation type="journal article" date="2024" name="Plant Biotechnol. J.">
        <title>Dendrobium thyrsiflorum genome and its molecular insights into genes involved in important horticultural traits.</title>
        <authorList>
            <person name="Chen B."/>
            <person name="Wang J.Y."/>
            <person name="Zheng P.J."/>
            <person name="Li K.L."/>
            <person name="Liang Y.M."/>
            <person name="Chen X.F."/>
            <person name="Zhang C."/>
            <person name="Zhao X."/>
            <person name="He X."/>
            <person name="Zhang G.Q."/>
            <person name="Liu Z.J."/>
            <person name="Xu Q."/>
        </authorList>
    </citation>
    <scope>NUCLEOTIDE SEQUENCE [LARGE SCALE GENOMIC DNA]</scope>
    <source>
        <strain evidence="9">GZMU011</strain>
    </source>
</reference>